<name>A0ABX1QKI8_9PROT</name>
<comment type="caution">
    <text evidence="4">The sequence shown here is derived from an EMBL/GenBank/DDBJ whole genome shotgun (WGS) entry which is preliminary data.</text>
</comment>
<dbReference type="Gene3D" id="1.20.1600.10">
    <property type="entry name" value="Outer membrane efflux proteins (OEP)"/>
    <property type="match status" value="1"/>
</dbReference>
<proteinExistence type="inferred from homology"/>
<dbReference type="PANTHER" id="PTHR30203">
    <property type="entry name" value="OUTER MEMBRANE CATION EFFLUX PROTEIN"/>
    <property type="match status" value="1"/>
</dbReference>
<dbReference type="PROSITE" id="PS51257">
    <property type="entry name" value="PROKAR_LIPOPROTEIN"/>
    <property type="match status" value="1"/>
</dbReference>
<comment type="similarity">
    <text evidence="1 2">Belongs to the outer membrane factor (OMF) (TC 1.B.17) family.</text>
</comment>
<keyword evidence="2" id="KW-0449">Lipoprotein</keyword>
<keyword evidence="2" id="KW-0472">Membrane</keyword>
<dbReference type="NCBIfam" id="TIGR01845">
    <property type="entry name" value="outer_NodT"/>
    <property type="match status" value="1"/>
</dbReference>
<keyword evidence="5" id="KW-1185">Reference proteome</keyword>
<accession>A0ABX1QKI8</accession>
<feature type="coiled-coil region" evidence="3">
    <location>
        <begin position="369"/>
        <end position="414"/>
    </location>
</feature>
<keyword evidence="3" id="KW-0175">Coiled coil</keyword>
<evidence type="ECO:0000313" key="5">
    <source>
        <dbReference type="Proteomes" id="UP000669605"/>
    </source>
</evidence>
<gene>
    <name evidence="4" type="ORF">GV368_00330</name>
</gene>
<evidence type="ECO:0000256" key="1">
    <source>
        <dbReference type="ARBA" id="ARBA00007613"/>
    </source>
</evidence>
<evidence type="ECO:0000256" key="2">
    <source>
        <dbReference type="RuleBase" id="RU362097"/>
    </source>
</evidence>
<dbReference type="Proteomes" id="UP000669605">
    <property type="component" value="Unassembled WGS sequence"/>
</dbReference>
<keyword evidence="2" id="KW-1134">Transmembrane beta strand</keyword>
<dbReference type="RefSeq" id="WP_169114531.1">
    <property type="nucleotide sequence ID" value="NZ_JAAAUB010000001.1"/>
</dbReference>
<feature type="chain" id="PRO_5044993941" evidence="2">
    <location>
        <begin position="24"/>
        <end position="490"/>
    </location>
</feature>
<dbReference type="PANTHER" id="PTHR30203:SF32">
    <property type="entry name" value="CATION EFFLUX SYSTEM PROTEIN CUSC"/>
    <property type="match status" value="1"/>
</dbReference>
<dbReference type="Gene3D" id="2.20.200.10">
    <property type="entry name" value="Outer membrane efflux proteins (OEP)"/>
    <property type="match status" value="1"/>
</dbReference>
<dbReference type="InterPro" id="IPR003423">
    <property type="entry name" value="OMP_efflux"/>
</dbReference>
<dbReference type="SUPFAM" id="SSF56954">
    <property type="entry name" value="Outer membrane efflux proteins (OEP)"/>
    <property type="match status" value="1"/>
</dbReference>
<organism evidence="4 5">
    <name type="scientific">Tepidiphilus baoligensis</name>
    <dbReference type="NCBI Taxonomy" id="2698687"/>
    <lineage>
        <taxon>Bacteria</taxon>
        <taxon>Pseudomonadati</taxon>
        <taxon>Pseudomonadota</taxon>
        <taxon>Hydrogenophilia</taxon>
        <taxon>Hydrogenophilales</taxon>
        <taxon>Hydrogenophilaceae</taxon>
        <taxon>Tepidiphilus</taxon>
    </lineage>
</organism>
<comment type="subcellular location">
    <subcellularLocation>
        <location evidence="2">Cell membrane</location>
        <topology evidence="2">Lipid-anchor</topology>
    </subcellularLocation>
</comment>
<keyword evidence="2" id="KW-0732">Signal</keyword>
<dbReference type="Pfam" id="PF02321">
    <property type="entry name" value="OEP"/>
    <property type="match status" value="2"/>
</dbReference>
<evidence type="ECO:0000256" key="3">
    <source>
        <dbReference type="SAM" id="Coils"/>
    </source>
</evidence>
<feature type="signal peptide" evidence="2">
    <location>
        <begin position="1"/>
        <end position="23"/>
    </location>
</feature>
<sequence>MRKLRSSPLALALLLSATGCSMMPDYFRPEPPVAAQWPASVDPRGERDIADMPWQEYFPDPRMQALITAALENNRDLRVAVARVEEARAMYRIQRADRLPNVSLDAAEQAARTPADLSARGRSTTSHRYDVGLGLLSFELDFWGRVASLTEAARQQFLATDEAQRAFRLSLISDVANAYLSLKEAEESLVLAKETLRTRAEMLTLVGERRNVGVASELDYLQALASYETARVAVEQLDQQRVAAENYLRLVVGTDRHDWPEGRSLREQDLIGNFAVNVPSEVLLRRPDVRAAERQLIAANANIGAARAAFFPRITLTGMFGTASAAFSGLFDAGSAAWTFQPMLTQPIFDAGRTQANLDLALVRQNIAVAQYESTIQQAFREVADLLSARERIARQLEAQMALERTQLQRLTLTEARYREGITSFLEVLDAQRDAFSASQAVISTRRQLLSAAAQLYKALGGSREFEGEPIVAAANAADAQEMKQSATGE</sequence>
<keyword evidence="2" id="KW-0812">Transmembrane</keyword>
<dbReference type="InterPro" id="IPR010131">
    <property type="entry name" value="MdtP/NodT-like"/>
</dbReference>
<evidence type="ECO:0000313" key="4">
    <source>
        <dbReference type="EMBL" id="NMH15580.1"/>
    </source>
</evidence>
<protein>
    <submittedName>
        <fullName evidence="4">Efflux transporter outer membrane subunit</fullName>
    </submittedName>
</protein>
<reference evidence="4 5" key="1">
    <citation type="journal article" date="2020" name="Curr. Microbiol.">
        <title>Tepidiphilus baoligensis sp. nov., a Novel Bacterium of the Family Hydrogenophilaceae Isolated from an Oil Reservoir.</title>
        <authorList>
            <person name="Zhang X."/>
            <person name="Wang G."/>
            <person name="Ma X."/>
            <person name="Yu J."/>
            <person name="You J."/>
            <person name="Xue Y."/>
            <person name="Ma Y."/>
        </authorList>
    </citation>
    <scope>NUCLEOTIDE SEQUENCE [LARGE SCALE GENOMIC DNA]</scope>
    <source>
        <strain evidence="4 5">B18-69</strain>
    </source>
</reference>
<dbReference type="EMBL" id="JAAAUB010000001">
    <property type="protein sequence ID" value="NMH15580.1"/>
    <property type="molecule type" value="Genomic_DNA"/>
</dbReference>
<keyword evidence="2" id="KW-0564">Palmitate</keyword>